<dbReference type="InterPro" id="IPR015422">
    <property type="entry name" value="PyrdxlP-dep_Trfase_small"/>
</dbReference>
<dbReference type="Proteomes" id="UP000245369">
    <property type="component" value="Chromosome"/>
</dbReference>
<keyword evidence="2 5" id="KW-0032">Aminotransferase</keyword>
<dbReference type="InterPro" id="IPR015421">
    <property type="entry name" value="PyrdxlP-dep_Trfase_major"/>
</dbReference>
<dbReference type="InterPro" id="IPR015424">
    <property type="entry name" value="PyrdxlP-dep_Trfase"/>
</dbReference>
<dbReference type="EMBL" id="CP029490">
    <property type="protein sequence ID" value="AWN20395.1"/>
    <property type="molecule type" value="Genomic_DNA"/>
</dbReference>
<accession>A0ABN5LKR5</accession>
<evidence type="ECO:0000259" key="4">
    <source>
        <dbReference type="Pfam" id="PF00155"/>
    </source>
</evidence>
<proteinExistence type="predicted"/>
<dbReference type="InterPro" id="IPR004839">
    <property type="entry name" value="Aminotransferase_I/II_large"/>
</dbReference>
<dbReference type="Gene3D" id="3.40.640.10">
    <property type="entry name" value="Type I PLP-dependent aspartate aminotransferase-like (Major domain)"/>
    <property type="match status" value="1"/>
</dbReference>
<protein>
    <submittedName>
        <fullName evidence="5">Aminotransferase</fullName>
    </submittedName>
</protein>
<dbReference type="GO" id="GO:0008483">
    <property type="term" value="F:transaminase activity"/>
    <property type="evidence" value="ECO:0007669"/>
    <property type="project" value="UniProtKB-KW"/>
</dbReference>
<evidence type="ECO:0000313" key="6">
    <source>
        <dbReference type="Proteomes" id="UP000245369"/>
    </source>
</evidence>
<dbReference type="GeneID" id="93923509"/>
<gene>
    <name evidence="5" type="ORF">DK182_03130</name>
</gene>
<evidence type="ECO:0000256" key="1">
    <source>
        <dbReference type="ARBA" id="ARBA00001933"/>
    </source>
</evidence>
<evidence type="ECO:0000313" key="5">
    <source>
        <dbReference type="EMBL" id="AWN20395.1"/>
    </source>
</evidence>
<dbReference type="PANTHER" id="PTHR42832">
    <property type="entry name" value="AMINO ACID AMINOTRANSFERASE"/>
    <property type="match status" value="1"/>
</dbReference>
<reference evidence="5 6" key="1">
    <citation type="submission" date="2018-05" db="EMBL/GenBank/DDBJ databases">
        <title>Complete genome sequences of Streptococcus sobrinus.</title>
        <authorList>
            <person name="Sales M."/>
            <person name="Jensen P.A."/>
        </authorList>
    </citation>
    <scope>NUCLEOTIDE SEQUENCE [LARGE SCALE GENOMIC DNA]</scope>
    <source>
        <strain evidence="5 6">SL1</strain>
    </source>
</reference>
<sequence>MKIKASERMGSSDGHFLASQQEAIKKLTTAGHNVINLERGNPDLPTFPSILKAFEKAALNPINHGYPPYGGKDSLKKAIISFYQQEYGASLTMDEITIFSGSLSALTALPMALVNPGEAVLTPNPSFFGYQTGIHMAGGKSISMDLKEENNYLPNLDDFTSENLEQTKLMFLNYPHNPTNDLC</sequence>
<keyword evidence="6" id="KW-1185">Reference proteome</keyword>
<evidence type="ECO:0000256" key="2">
    <source>
        <dbReference type="ARBA" id="ARBA00022576"/>
    </source>
</evidence>
<keyword evidence="3" id="KW-0808">Transferase</keyword>
<dbReference type="RefSeq" id="WP_002959470.1">
    <property type="nucleotide sequence ID" value="NZ_CP029490.1"/>
</dbReference>
<dbReference type="Pfam" id="PF00155">
    <property type="entry name" value="Aminotran_1_2"/>
    <property type="match status" value="1"/>
</dbReference>
<dbReference type="SUPFAM" id="SSF53383">
    <property type="entry name" value="PLP-dependent transferases"/>
    <property type="match status" value="1"/>
</dbReference>
<evidence type="ECO:0000256" key="3">
    <source>
        <dbReference type="ARBA" id="ARBA00022679"/>
    </source>
</evidence>
<comment type="cofactor">
    <cofactor evidence="1">
        <name>pyridoxal 5'-phosphate</name>
        <dbReference type="ChEBI" id="CHEBI:597326"/>
    </cofactor>
</comment>
<dbReference type="InterPro" id="IPR050881">
    <property type="entry name" value="LL-DAP_aminotransferase"/>
</dbReference>
<organism evidence="5 6">
    <name type="scientific">Streptococcus sobrinus</name>
    <dbReference type="NCBI Taxonomy" id="1310"/>
    <lineage>
        <taxon>Bacteria</taxon>
        <taxon>Bacillati</taxon>
        <taxon>Bacillota</taxon>
        <taxon>Bacilli</taxon>
        <taxon>Lactobacillales</taxon>
        <taxon>Streptococcaceae</taxon>
        <taxon>Streptococcus</taxon>
    </lineage>
</organism>
<dbReference type="CDD" id="cd00609">
    <property type="entry name" value="AAT_like"/>
    <property type="match status" value="1"/>
</dbReference>
<name>A0ABN5LKR5_9STRE</name>
<dbReference type="PANTHER" id="PTHR42832:SF3">
    <property type="entry name" value="L-GLUTAMINE--4-(METHYLSULFANYL)-2-OXOBUTANOATE AMINOTRANSFERASE"/>
    <property type="match status" value="1"/>
</dbReference>
<feature type="domain" description="Aminotransferase class I/classII large" evidence="4">
    <location>
        <begin position="33"/>
        <end position="179"/>
    </location>
</feature>
<dbReference type="Gene3D" id="3.90.1150.10">
    <property type="entry name" value="Aspartate Aminotransferase, domain 1"/>
    <property type="match status" value="1"/>
</dbReference>